<sequence>MIGVGVAAAAAGSLGGVAVRAVLARMRRGVLVAA</sequence>
<accession>A0A6J4IGH3</accession>
<dbReference type="AlphaFoldDB" id="A0A6J4IGH3"/>
<name>A0A6J4IGH3_9PSEU</name>
<dbReference type="EMBL" id="CADCTH010000269">
    <property type="protein sequence ID" value="CAA9251751.1"/>
    <property type="molecule type" value="Genomic_DNA"/>
</dbReference>
<evidence type="ECO:0000313" key="1">
    <source>
        <dbReference type="EMBL" id="CAA9251751.1"/>
    </source>
</evidence>
<reference evidence="1" key="1">
    <citation type="submission" date="2020-02" db="EMBL/GenBank/DDBJ databases">
        <authorList>
            <person name="Meier V. D."/>
        </authorList>
    </citation>
    <scope>NUCLEOTIDE SEQUENCE</scope>
    <source>
        <strain evidence="1">AVDCRST_MAG54</strain>
    </source>
</reference>
<proteinExistence type="predicted"/>
<organism evidence="1">
    <name type="scientific">uncultured Actinomycetospora sp</name>
    <dbReference type="NCBI Taxonomy" id="1135996"/>
    <lineage>
        <taxon>Bacteria</taxon>
        <taxon>Bacillati</taxon>
        <taxon>Actinomycetota</taxon>
        <taxon>Actinomycetes</taxon>
        <taxon>Pseudonocardiales</taxon>
        <taxon>Pseudonocardiaceae</taxon>
        <taxon>Actinomycetospora</taxon>
        <taxon>environmental samples</taxon>
    </lineage>
</organism>
<gene>
    <name evidence="1" type="ORF">AVDCRST_MAG54-2026</name>
</gene>
<protein>
    <submittedName>
        <fullName evidence="1">Uncharacterized protein</fullName>
    </submittedName>
</protein>
<feature type="non-terminal residue" evidence="1">
    <location>
        <position position="34"/>
    </location>
</feature>